<dbReference type="EMBL" id="MHCR01000006">
    <property type="protein sequence ID" value="OGY25880.1"/>
    <property type="molecule type" value="Genomic_DNA"/>
</dbReference>
<reference evidence="1 2" key="1">
    <citation type="journal article" date="2016" name="Nat. Commun.">
        <title>Thousands of microbial genomes shed light on interconnected biogeochemical processes in an aquifer system.</title>
        <authorList>
            <person name="Anantharaman K."/>
            <person name="Brown C.T."/>
            <person name="Hug L.A."/>
            <person name="Sharon I."/>
            <person name="Castelle C.J."/>
            <person name="Probst A.J."/>
            <person name="Thomas B.C."/>
            <person name="Singh A."/>
            <person name="Wilkins M.J."/>
            <person name="Karaoz U."/>
            <person name="Brodie E.L."/>
            <person name="Williams K.H."/>
            <person name="Hubbard S.S."/>
            <person name="Banfield J.F."/>
        </authorList>
    </citation>
    <scope>NUCLEOTIDE SEQUENCE [LARGE SCALE GENOMIC DNA]</scope>
</reference>
<evidence type="ECO:0000313" key="1">
    <source>
        <dbReference type="EMBL" id="OGY25880.1"/>
    </source>
</evidence>
<evidence type="ECO:0000313" key="2">
    <source>
        <dbReference type="Proteomes" id="UP000178162"/>
    </source>
</evidence>
<sequence length="74" mass="8804">MEFISNPCTRCGKERIKGKEKTFFVNSKKTKLTIYICPDKECQKVVEEQLAAKEERRLAFAEKRNRFYPKKKSK</sequence>
<proteinExistence type="predicted"/>
<accession>A0A1G1WEH1</accession>
<name>A0A1G1WEH1_9BACT</name>
<gene>
    <name evidence="1" type="ORF">A2134_01840</name>
</gene>
<dbReference type="Proteomes" id="UP000178162">
    <property type="component" value="Unassembled WGS sequence"/>
</dbReference>
<protein>
    <recommendedName>
        <fullName evidence="3">YlxR domain-containing protein</fullName>
    </recommendedName>
</protein>
<evidence type="ECO:0008006" key="3">
    <source>
        <dbReference type="Google" id="ProtNLM"/>
    </source>
</evidence>
<dbReference type="AlphaFoldDB" id="A0A1G1WEH1"/>
<organism evidence="1 2">
    <name type="scientific">Candidatus Woykebacteria bacterium RBG_16_39_9b</name>
    <dbReference type="NCBI Taxonomy" id="1802595"/>
    <lineage>
        <taxon>Bacteria</taxon>
        <taxon>Candidatus Woykeibacteriota</taxon>
    </lineage>
</organism>
<comment type="caution">
    <text evidence="1">The sequence shown here is derived from an EMBL/GenBank/DDBJ whole genome shotgun (WGS) entry which is preliminary data.</text>
</comment>